<feature type="non-terminal residue" evidence="1">
    <location>
        <position position="1"/>
    </location>
</feature>
<sequence>VTVGANVTAPAPVTVPVAVSVPVRDPSLVMTACIAVKGYYPPRP</sequence>
<evidence type="ECO:0000313" key="2">
    <source>
        <dbReference type="Proteomes" id="UP000276061"/>
    </source>
</evidence>
<proteinExistence type="predicted"/>
<comment type="caution">
    <text evidence="1">The sequence shown here is derived from an EMBL/GenBank/DDBJ whole genome shotgun (WGS) entry which is preliminary data.</text>
</comment>
<organism evidence="1 2">
    <name type="scientific">Dickeya undicola</name>
    <dbReference type="NCBI Taxonomy" id="1577887"/>
    <lineage>
        <taxon>Bacteria</taxon>
        <taxon>Pseudomonadati</taxon>
        <taxon>Pseudomonadota</taxon>
        <taxon>Gammaproteobacteria</taxon>
        <taxon>Enterobacterales</taxon>
        <taxon>Pectobacteriaceae</taxon>
        <taxon>Dickeya</taxon>
    </lineage>
</organism>
<gene>
    <name evidence="1" type="ORF">EF878_20290</name>
</gene>
<accession>A0A3N0FQF3</accession>
<reference evidence="1 2" key="1">
    <citation type="submission" date="2018-11" db="EMBL/GenBank/DDBJ databases">
        <title>Characterization of surface water Dickeya isolates.</title>
        <authorList>
            <person name="Van Gijsegem F."/>
            <person name="Pedron J."/>
        </authorList>
    </citation>
    <scope>NUCLEOTIDE SEQUENCE [LARGE SCALE GENOMIC DNA]</scope>
    <source>
        <strain evidence="1 2">FVG1-MFV-O17</strain>
    </source>
</reference>
<name>A0A3N0FQF3_9GAMM</name>
<dbReference type="EMBL" id="RJLR01000050">
    <property type="protein sequence ID" value="RNM02302.1"/>
    <property type="molecule type" value="Genomic_DNA"/>
</dbReference>
<evidence type="ECO:0000313" key="1">
    <source>
        <dbReference type="EMBL" id="RNM02302.1"/>
    </source>
</evidence>
<protein>
    <submittedName>
        <fullName evidence="1">Tail fiber protein</fullName>
    </submittedName>
</protein>
<dbReference type="Proteomes" id="UP000276061">
    <property type="component" value="Unassembled WGS sequence"/>
</dbReference>
<dbReference type="AlphaFoldDB" id="A0A3N0FQF3"/>